<comment type="caution">
    <text evidence="2">The sequence shown here is derived from an EMBL/GenBank/DDBJ whole genome shotgun (WGS) entry which is preliminary data.</text>
</comment>
<evidence type="ECO:0000256" key="1">
    <source>
        <dbReference type="SAM" id="Phobius"/>
    </source>
</evidence>
<accession>A0A812TU62</accession>
<feature type="transmembrane region" description="Helical" evidence="1">
    <location>
        <begin position="39"/>
        <end position="58"/>
    </location>
</feature>
<name>A0A812TU62_9DINO</name>
<dbReference type="Proteomes" id="UP000604046">
    <property type="component" value="Unassembled WGS sequence"/>
</dbReference>
<keyword evidence="1" id="KW-0812">Transmembrane</keyword>
<reference evidence="2" key="1">
    <citation type="submission" date="2021-02" db="EMBL/GenBank/DDBJ databases">
        <authorList>
            <person name="Dougan E. K."/>
            <person name="Rhodes N."/>
            <person name="Thang M."/>
            <person name="Chan C."/>
        </authorList>
    </citation>
    <scope>NUCLEOTIDE SEQUENCE</scope>
</reference>
<evidence type="ECO:0000313" key="3">
    <source>
        <dbReference type="Proteomes" id="UP000604046"/>
    </source>
</evidence>
<organism evidence="2 3">
    <name type="scientific">Symbiodinium natans</name>
    <dbReference type="NCBI Taxonomy" id="878477"/>
    <lineage>
        <taxon>Eukaryota</taxon>
        <taxon>Sar</taxon>
        <taxon>Alveolata</taxon>
        <taxon>Dinophyceae</taxon>
        <taxon>Suessiales</taxon>
        <taxon>Symbiodiniaceae</taxon>
        <taxon>Symbiodinium</taxon>
    </lineage>
</organism>
<keyword evidence="1" id="KW-1133">Transmembrane helix</keyword>
<gene>
    <name evidence="2" type="ORF">SNAT2548_LOCUS30823</name>
</gene>
<keyword evidence="1" id="KW-0472">Membrane</keyword>
<protein>
    <submittedName>
        <fullName evidence="2">Uncharacterized protein</fullName>
    </submittedName>
</protein>
<evidence type="ECO:0000313" key="2">
    <source>
        <dbReference type="EMBL" id="CAE7549059.1"/>
    </source>
</evidence>
<dbReference type="EMBL" id="CAJNDS010002626">
    <property type="protein sequence ID" value="CAE7549059.1"/>
    <property type="molecule type" value="Genomic_DNA"/>
</dbReference>
<sequence length="133" mass="14598">MPTAETQEYLCVEEATDEEVSAGQEAPALRTELPFSLRVALPVAACLVISGLAAITLLPNQAPMTAKPSIAIRRWEEDLKSTQCGMMENNTEYVEYSGWGKSLDHVPGPEMCCAFCQIATSYLSERRLKDPTI</sequence>
<keyword evidence="3" id="KW-1185">Reference proteome</keyword>
<dbReference type="AlphaFoldDB" id="A0A812TU62"/>
<proteinExistence type="predicted"/>